<dbReference type="RefSeq" id="WP_150064118.1">
    <property type="nucleotide sequence ID" value="NZ_JACHII010000032.1"/>
</dbReference>
<evidence type="ECO:0008006" key="3">
    <source>
        <dbReference type="Google" id="ProtNLM"/>
    </source>
</evidence>
<proteinExistence type="predicted"/>
<dbReference type="Proteomes" id="UP000324065">
    <property type="component" value="Unassembled WGS sequence"/>
</dbReference>
<keyword evidence="2" id="KW-1185">Reference proteome</keyword>
<evidence type="ECO:0000313" key="2">
    <source>
        <dbReference type="Proteomes" id="UP000324065"/>
    </source>
</evidence>
<name>A0A5M6I7K9_9PROT</name>
<dbReference type="EMBL" id="VWPJ01000033">
    <property type="protein sequence ID" value="KAA5603719.1"/>
    <property type="molecule type" value="Genomic_DNA"/>
</dbReference>
<sequence length="274" mass="30379">MTEKTLTPLSVTDLDMTLDEPRILDLRLAERLGFSRPRDIRPLIESNAEELRRYGILVCANAPQTSQGGRPTIEYHLNQGQCLLVCMFSRTPIAADVRQEVITVFLACQYGEYGRSNGRRMNPRAPIQAADIVARLRKETDPTARRMLHSGLDRLCREIGTPTPPLDELGRDAPPLPDVAAPFFAGLGRLTELGVRWNHARRSDRMAVNLKEAAAHFTTHRIRVVIDTPLRDALKACQAPAFLGIVAVNSTLTGKTVKCWMFGPPDGAAEPIVH</sequence>
<reference evidence="1 2" key="1">
    <citation type="submission" date="2019-09" db="EMBL/GenBank/DDBJ databases">
        <title>Genome sequence of Roseospira marina, one of the more divergent members of the non-sulfur purple photosynthetic bacterial family, the Rhodospirillaceae.</title>
        <authorList>
            <person name="Meyer T."/>
            <person name="Kyndt J."/>
        </authorList>
    </citation>
    <scope>NUCLEOTIDE SEQUENCE [LARGE SCALE GENOMIC DNA]</scope>
    <source>
        <strain evidence="1 2">DSM 15113</strain>
    </source>
</reference>
<dbReference type="OrthoDB" id="7301931at2"/>
<organism evidence="1 2">
    <name type="scientific">Roseospira marina</name>
    <dbReference type="NCBI Taxonomy" id="140057"/>
    <lineage>
        <taxon>Bacteria</taxon>
        <taxon>Pseudomonadati</taxon>
        <taxon>Pseudomonadota</taxon>
        <taxon>Alphaproteobacteria</taxon>
        <taxon>Rhodospirillales</taxon>
        <taxon>Rhodospirillaceae</taxon>
        <taxon>Roseospira</taxon>
    </lineage>
</organism>
<accession>A0A5M6I7K9</accession>
<comment type="caution">
    <text evidence="1">The sequence shown here is derived from an EMBL/GenBank/DDBJ whole genome shotgun (WGS) entry which is preliminary data.</text>
</comment>
<gene>
    <name evidence="1" type="ORF">F1188_19450</name>
</gene>
<protein>
    <recommendedName>
        <fullName evidence="3">Antirepressor protein C-terminal domain-containing protein</fullName>
    </recommendedName>
</protein>
<dbReference type="AlphaFoldDB" id="A0A5M6I7K9"/>
<evidence type="ECO:0000313" key="1">
    <source>
        <dbReference type="EMBL" id="KAA5603719.1"/>
    </source>
</evidence>